<dbReference type="Pfam" id="PF25597">
    <property type="entry name" value="SH3_retrovirus"/>
    <property type="match status" value="1"/>
</dbReference>
<organism evidence="2 3">
    <name type="scientific">Klebsormidium nitens</name>
    <name type="common">Green alga</name>
    <name type="synonym">Ulothrix nitens</name>
    <dbReference type="NCBI Taxonomy" id="105231"/>
    <lineage>
        <taxon>Eukaryota</taxon>
        <taxon>Viridiplantae</taxon>
        <taxon>Streptophyta</taxon>
        <taxon>Klebsormidiophyceae</taxon>
        <taxon>Klebsormidiales</taxon>
        <taxon>Klebsormidiaceae</taxon>
        <taxon>Klebsormidium</taxon>
    </lineage>
</organism>
<sequence>MRVFGARAYRHVPKQRRRKLDPVSERFVFVGYEPDSKAYPVLRESDGRIMNSGDVIFDEGEGDNGVVELSSNPGGFPGGGRRARHRARDRARTRACAQFAAVSHARLPKPTKLYTSQLVAKGYLQKQGVDFETRSTPG</sequence>
<evidence type="ECO:0000313" key="2">
    <source>
        <dbReference type="EMBL" id="GAQ92420.1"/>
    </source>
</evidence>
<dbReference type="OrthoDB" id="6776856at2759"/>
<protein>
    <recommendedName>
        <fullName evidence="1">Retroviral polymerase SH3-like domain-containing protein</fullName>
    </recommendedName>
</protein>
<evidence type="ECO:0000259" key="1">
    <source>
        <dbReference type="Pfam" id="PF25597"/>
    </source>
</evidence>
<keyword evidence="3" id="KW-1185">Reference proteome</keyword>
<feature type="domain" description="Retroviral polymerase SH3-like" evidence="1">
    <location>
        <begin position="7"/>
        <end position="61"/>
    </location>
</feature>
<reference evidence="2 3" key="1">
    <citation type="journal article" date="2014" name="Nat. Commun.">
        <title>Klebsormidium flaccidum genome reveals primary factors for plant terrestrial adaptation.</title>
        <authorList>
            <person name="Hori K."/>
            <person name="Maruyama F."/>
            <person name="Fujisawa T."/>
            <person name="Togashi T."/>
            <person name="Yamamoto N."/>
            <person name="Seo M."/>
            <person name="Sato S."/>
            <person name="Yamada T."/>
            <person name="Mori H."/>
            <person name="Tajima N."/>
            <person name="Moriyama T."/>
            <person name="Ikeuchi M."/>
            <person name="Watanabe M."/>
            <person name="Wada H."/>
            <person name="Kobayashi K."/>
            <person name="Saito M."/>
            <person name="Masuda T."/>
            <person name="Sasaki-Sekimoto Y."/>
            <person name="Mashiguchi K."/>
            <person name="Awai K."/>
            <person name="Shimojima M."/>
            <person name="Masuda S."/>
            <person name="Iwai M."/>
            <person name="Nobusawa T."/>
            <person name="Narise T."/>
            <person name="Kondo S."/>
            <person name="Saito H."/>
            <person name="Sato R."/>
            <person name="Murakawa M."/>
            <person name="Ihara Y."/>
            <person name="Oshima-Yamada Y."/>
            <person name="Ohtaka K."/>
            <person name="Satoh M."/>
            <person name="Sonobe K."/>
            <person name="Ishii M."/>
            <person name="Ohtani R."/>
            <person name="Kanamori-Sato M."/>
            <person name="Honoki R."/>
            <person name="Miyazaki D."/>
            <person name="Mochizuki H."/>
            <person name="Umetsu J."/>
            <person name="Higashi K."/>
            <person name="Shibata D."/>
            <person name="Kamiya Y."/>
            <person name="Sato N."/>
            <person name="Nakamura Y."/>
            <person name="Tabata S."/>
            <person name="Ida S."/>
            <person name="Kurokawa K."/>
            <person name="Ohta H."/>
        </authorList>
    </citation>
    <scope>NUCLEOTIDE SEQUENCE [LARGE SCALE GENOMIC DNA]</scope>
    <source>
        <strain evidence="2 3">NIES-2285</strain>
    </source>
</reference>
<dbReference type="Proteomes" id="UP000054558">
    <property type="component" value="Unassembled WGS sequence"/>
</dbReference>
<dbReference type="EMBL" id="DF237960">
    <property type="protein sequence ID" value="GAQ92420.1"/>
    <property type="molecule type" value="Genomic_DNA"/>
</dbReference>
<evidence type="ECO:0000313" key="3">
    <source>
        <dbReference type="Proteomes" id="UP000054558"/>
    </source>
</evidence>
<gene>
    <name evidence="2" type="ORF">KFL_010110060</name>
</gene>
<proteinExistence type="predicted"/>
<accession>A0A1Y1INF7</accession>
<dbReference type="InterPro" id="IPR057670">
    <property type="entry name" value="SH3_retrovirus"/>
</dbReference>
<dbReference type="AlphaFoldDB" id="A0A1Y1INF7"/>
<name>A0A1Y1INF7_KLENI</name>